<comment type="similarity">
    <text evidence="6">Belongs to the cytochrome P450 family.</text>
</comment>
<evidence type="ECO:0000313" key="7">
    <source>
        <dbReference type="EMBL" id="CAL0308284.1"/>
    </source>
</evidence>
<dbReference type="GO" id="GO:0004497">
    <property type="term" value="F:monooxygenase activity"/>
    <property type="evidence" value="ECO:0007669"/>
    <property type="project" value="UniProtKB-KW"/>
</dbReference>
<accession>A0AAV1WG27</accession>
<dbReference type="PANTHER" id="PTHR47947:SF24">
    <property type="entry name" value="ISOFLAVONE 2'-HYDROXYLASE-LIKE"/>
    <property type="match status" value="1"/>
</dbReference>
<dbReference type="InterPro" id="IPR017972">
    <property type="entry name" value="Cyt_P450_CS"/>
</dbReference>
<keyword evidence="3 6" id="KW-0560">Oxidoreductase</keyword>
<protein>
    <recommendedName>
        <fullName evidence="9">Cytochrome P450</fullName>
    </recommendedName>
</protein>
<evidence type="ECO:0000256" key="4">
    <source>
        <dbReference type="ARBA" id="ARBA00023004"/>
    </source>
</evidence>
<dbReference type="InterPro" id="IPR036396">
    <property type="entry name" value="Cyt_P450_sf"/>
</dbReference>
<dbReference type="PANTHER" id="PTHR47947">
    <property type="entry name" value="CYTOCHROME P450 82C3-RELATED"/>
    <property type="match status" value="1"/>
</dbReference>
<comment type="caution">
    <text evidence="7">The sequence shown here is derived from an EMBL/GenBank/DDBJ whole genome shotgun (WGS) entry which is preliminary data.</text>
</comment>
<dbReference type="InterPro" id="IPR001128">
    <property type="entry name" value="Cyt_P450"/>
</dbReference>
<evidence type="ECO:0000256" key="3">
    <source>
        <dbReference type="ARBA" id="ARBA00023002"/>
    </source>
</evidence>
<proteinExistence type="inferred from homology"/>
<dbReference type="GO" id="GO:0016705">
    <property type="term" value="F:oxidoreductase activity, acting on paired donors, with incorporation or reduction of molecular oxygen"/>
    <property type="evidence" value="ECO:0007669"/>
    <property type="project" value="InterPro"/>
</dbReference>
<name>A0AAV1WG27_LUPLU</name>
<keyword evidence="2 6" id="KW-0479">Metal-binding</keyword>
<dbReference type="GO" id="GO:0020037">
    <property type="term" value="F:heme binding"/>
    <property type="evidence" value="ECO:0007669"/>
    <property type="project" value="InterPro"/>
</dbReference>
<dbReference type="Gene3D" id="1.10.630.10">
    <property type="entry name" value="Cytochrome P450"/>
    <property type="match status" value="1"/>
</dbReference>
<dbReference type="AlphaFoldDB" id="A0AAV1WG27"/>
<dbReference type="Proteomes" id="UP001497480">
    <property type="component" value="Unassembled WGS sequence"/>
</dbReference>
<evidence type="ECO:0000313" key="8">
    <source>
        <dbReference type="Proteomes" id="UP001497480"/>
    </source>
</evidence>
<dbReference type="InterPro" id="IPR050651">
    <property type="entry name" value="Plant_Cytochrome_P450_Monoox"/>
</dbReference>
<evidence type="ECO:0000256" key="1">
    <source>
        <dbReference type="ARBA" id="ARBA00022617"/>
    </source>
</evidence>
<reference evidence="7 8" key="1">
    <citation type="submission" date="2024-03" db="EMBL/GenBank/DDBJ databases">
        <authorList>
            <person name="Martinez-Hernandez J."/>
        </authorList>
    </citation>
    <scope>NUCLEOTIDE SEQUENCE [LARGE SCALE GENOMIC DNA]</scope>
</reference>
<dbReference type="Pfam" id="PF00067">
    <property type="entry name" value="p450"/>
    <property type="match status" value="1"/>
</dbReference>
<organism evidence="7 8">
    <name type="scientific">Lupinus luteus</name>
    <name type="common">European yellow lupine</name>
    <dbReference type="NCBI Taxonomy" id="3873"/>
    <lineage>
        <taxon>Eukaryota</taxon>
        <taxon>Viridiplantae</taxon>
        <taxon>Streptophyta</taxon>
        <taxon>Embryophyta</taxon>
        <taxon>Tracheophyta</taxon>
        <taxon>Spermatophyta</taxon>
        <taxon>Magnoliopsida</taxon>
        <taxon>eudicotyledons</taxon>
        <taxon>Gunneridae</taxon>
        <taxon>Pentapetalae</taxon>
        <taxon>rosids</taxon>
        <taxon>fabids</taxon>
        <taxon>Fabales</taxon>
        <taxon>Fabaceae</taxon>
        <taxon>Papilionoideae</taxon>
        <taxon>50 kb inversion clade</taxon>
        <taxon>genistoids sensu lato</taxon>
        <taxon>core genistoids</taxon>
        <taxon>Genisteae</taxon>
        <taxon>Lupinus</taxon>
    </lineage>
</organism>
<dbReference type="SUPFAM" id="SSF48264">
    <property type="entry name" value="Cytochrome P450"/>
    <property type="match status" value="1"/>
</dbReference>
<dbReference type="EMBL" id="CAXHTB010000006">
    <property type="protein sequence ID" value="CAL0308284.1"/>
    <property type="molecule type" value="Genomic_DNA"/>
</dbReference>
<keyword evidence="1 6" id="KW-0349">Heme</keyword>
<evidence type="ECO:0000256" key="2">
    <source>
        <dbReference type="ARBA" id="ARBA00022723"/>
    </source>
</evidence>
<sequence>MVYKKRDPKIWDEATSFKPERYEKEGEEKKLIAFGLGRRACLGEFMAMHGASFTLGLLIECFDWKRVSEEKIDMKEQTWFNLTKLLPLEAMCKSRPIINKALK</sequence>
<evidence type="ECO:0000256" key="5">
    <source>
        <dbReference type="ARBA" id="ARBA00023033"/>
    </source>
</evidence>
<dbReference type="GO" id="GO:0005506">
    <property type="term" value="F:iron ion binding"/>
    <property type="evidence" value="ECO:0007669"/>
    <property type="project" value="InterPro"/>
</dbReference>
<evidence type="ECO:0000256" key="6">
    <source>
        <dbReference type="RuleBase" id="RU000461"/>
    </source>
</evidence>
<dbReference type="PROSITE" id="PS00086">
    <property type="entry name" value="CYTOCHROME_P450"/>
    <property type="match status" value="1"/>
</dbReference>
<evidence type="ECO:0008006" key="9">
    <source>
        <dbReference type="Google" id="ProtNLM"/>
    </source>
</evidence>
<keyword evidence="8" id="KW-1185">Reference proteome</keyword>
<keyword evidence="5 6" id="KW-0503">Monooxygenase</keyword>
<gene>
    <name evidence="7" type="ORF">LLUT_LOCUS9344</name>
</gene>
<keyword evidence="4 6" id="KW-0408">Iron</keyword>